<comment type="caution">
    <text evidence="2">The sequence shown here is derived from an EMBL/GenBank/DDBJ whole genome shotgun (WGS) entry which is preliminary data.</text>
</comment>
<evidence type="ECO:0000256" key="1">
    <source>
        <dbReference type="SAM" id="MobiDB-lite"/>
    </source>
</evidence>
<gene>
    <name evidence="2" type="ORF">B0T17DRAFT_652963</name>
</gene>
<accession>A0AA39X8J3</accession>
<evidence type="ECO:0000313" key="3">
    <source>
        <dbReference type="Proteomes" id="UP001174934"/>
    </source>
</evidence>
<feature type="region of interest" description="Disordered" evidence="1">
    <location>
        <begin position="54"/>
        <end position="122"/>
    </location>
</feature>
<feature type="compositionally biased region" description="Low complexity" evidence="1">
    <location>
        <begin position="100"/>
        <end position="111"/>
    </location>
</feature>
<dbReference type="Proteomes" id="UP001174934">
    <property type="component" value="Unassembled WGS sequence"/>
</dbReference>
<name>A0AA39X8J3_9PEZI</name>
<sequence length="343" mass="37578">MDDNIRTKIILLSHNETRSALLKLAAVPEIRNIVEVAISLANTQDAITAFVKGPAPAAPRATPTPATQPQQIDGGHQLVSPPLDPPPMTYEDWYSNPSPQRQQQQQQQQQQHIMAPPQPGLTALSTYSYDNIEACETPYERWQRINSSAVSLPLFVHQAEQVAHTEVAGSFPVSPNSDSDHYAYAKRAYYNHAAESHPAVGEDLDLGEEDSEMEAGSGQSTAQVTIHDELQPRILHVCSRDSCKEPFWMPLREDDMESMRICQGHSGEKRTLGAILADHGHNSETAIPAFNAKYGLTGAAARTADEVVWSCCLAKPFPRNLYDPCKKNAGPVKCHISDGPVGV</sequence>
<evidence type="ECO:0000313" key="2">
    <source>
        <dbReference type="EMBL" id="KAK0629279.1"/>
    </source>
</evidence>
<organism evidence="2 3">
    <name type="scientific">Bombardia bombarda</name>
    <dbReference type="NCBI Taxonomy" id="252184"/>
    <lineage>
        <taxon>Eukaryota</taxon>
        <taxon>Fungi</taxon>
        <taxon>Dikarya</taxon>
        <taxon>Ascomycota</taxon>
        <taxon>Pezizomycotina</taxon>
        <taxon>Sordariomycetes</taxon>
        <taxon>Sordariomycetidae</taxon>
        <taxon>Sordariales</taxon>
        <taxon>Lasiosphaeriaceae</taxon>
        <taxon>Bombardia</taxon>
    </lineage>
</organism>
<feature type="compositionally biased region" description="Low complexity" evidence="1">
    <location>
        <begin position="54"/>
        <end position="71"/>
    </location>
</feature>
<proteinExistence type="predicted"/>
<keyword evidence="3" id="KW-1185">Reference proteome</keyword>
<dbReference type="AlphaFoldDB" id="A0AA39X8J3"/>
<protein>
    <submittedName>
        <fullName evidence="2">Uncharacterized protein</fullName>
    </submittedName>
</protein>
<dbReference type="EMBL" id="JAULSR010000002">
    <property type="protein sequence ID" value="KAK0629279.1"/>
    <property type="molecule type" value="Genomic_DNA"/>
</dbReference>
<reference evidence="2" key="1">
    <citation type="submission" date="2023-06" db="EMBL/GenBank/DDBJ databases">
        <title>Genome-scale phylogeny and comparative genomics of the fungal order Sordariales.</title>
        <authorList>
            <consortium name="Lawrence Berkeley National Laboratory"/>
            <person name="Hensen N."/>
            <person name="Bonometti L."/>
            <person name="Westerberg I."/>
            <person name="Brannstrom I.O."/>
            <person name="Guillou S."/>
            <person name="Cros-Aarteil S."/>
            <person name="Calhoun S."/>
            <person name="Haridas S."/>
            <person name="Kuo A."/>
            <person name="Mondo S."/>
            <person name="Pangilinan J."/>
            <person name="Riley R."/>
            <person name="LaButti K."/>
            <person name="Andreopoulos B."/>
            <person name="Lipzen A."/>
            <person name="Chen C."/>
            <person name="Yanf M."/>
            <person name="Daum C."/>
            <person name="Ng V."/>
            <person name="Clum A."/>
            <person name="Steindorff A."/>
            <person name="Ohm R."/>
            <person name="Martin F."/>
            <person name="Silar P."/>
            <person name="Natvig D."/>
            <person name="Lalanne C."/>
            <person name="Gautier V."/>
            <person name="Ament-velasquez S.L."/>
            <person name="Kruys A."/>
            <person name="Hutchinson M.I."/>
            <person name="Powell A.J."/>
            <person name="Barry K."/>
            <person name="Miller A.N."/>
            <person name="Grigoriev I.V."/>
            <person name="Debuchy R."/>
            <person name="Gladieux P."/>
            <person name="Thoren M.H."/>
            <person name="Johannesson H."/>
        </authorList>
    </citation>
    <scope>NUCLEOTIDE SEQUENCE</scope>
    <source>
        <strain evidence="2">SMH3391-2</strain>
    </source>
</reference>